<dbReference type="GO" id="GO:0031593">
    <property type="term" value="F:polyubiquitin modification-dependent protein binding"/>
    <property type="evidence" value="ECO:0007669"/>
    <property type="project" value="TreeGrafter"/>
</dbReference>
<evidence type="ECO:0000313" key="2">
    <source>
        <dbReference type="Proteomes" id="UP000799428"/>
    </source>
</evidence>
<reference evidence="1" key="1">
    <citation type="journal article" date="2020" name="Stud. Mycol.">
        <title>101 Dothideomycetes genomes: a test case for predicting lifestyles and emergence of pathogens.</title>
        <authorList>
            <person name="Haridas S."/>
            <person name="Albert R."/>
            <person name="Binder M."/>
            <person name="Bloem J."/>
            <person name="Labutti K."/>
            <person name="Salamov A."/>
            <person name="Andreopoulos B."/>
            <person name="Baker S."/>
            <person name="Barry K."/>
            <person name="Bills G."/>
            <person name="Bluhm B."/>
            <person name="Cannon C."/>
            <person name="Castanera R."/>
            <person name="Culley D."/>
            <person name="Daum C."/>
            <person name="Ezra D."/>
            <person name="Gonzalez J."/>
            <person name="Henrissat B."/>
            <person name="Kuo A."/>
            <person name="Liang C."/>
            <person name="Lipzen A."/>
            <person name="Lutzoni F."/>
            <person name="Magnuson J."/>
            <person name="Mondo S."/>
            <person name="Nolan M."/>
            <person name="Ohm R."/>
            <person name="Pangilinan J."/>
            <person name="Park H.-J."/>
            <person name="Ramirez L."/>
            <person name="Alfaro M."/>
            <person name="Sun H."/>
            <person name="Tritt A."/>
            <person name="Yoshinaga Y."/>
            <person name="Zwiers L.-H."/>
            <person name="Turgeon B."/>
            <person name="Goodwin S."/>
            <person name="Spatafora J."/>
            <person name="Crous P."/>
            <person name="Grigoriev I."/>
        </authorList>
    </citation>
    <scope>NUCLEOTIDE SEQUENCE</scope>
    <source>
        <strain evidence="1">CBS 279.74</strain>
    </source>
</reference>
<dbReference type="GO" id="GO:0003697">
    <property type="term" value="F:single-stranded DNA binding"/>
    <property type="evidence" value="ECO:0007669"/>
    <property type="project" value="InterPro"/>
</dbReference>
<keyword evidence="2" id="KW-1185">Reference proteome</keyword>
<dbReference type="PANTHER" id="PTHR21220">
    <property type="entry name" value="DNA-DEPENDENT METALLOPROTEASE SPRTN"/>
    <property type="match status" value="1"/>
</dbReference>
<dbReference type="GO" id="GO:0006974">
    <property type="term" value="P:DNA damage response"/>
    <property type="evidence" value="ECO:0007669"/>
    <property type="project" value="InterPro"/>
</dbReference>
<gene>
    <name evidence="1" type="ORF">K504DRAFT_350360</name>
</gene>
<dbReference type="GO" id="GO:0005634">
    <property type="term" value="C:nucleus"/>
    <property type="evidence" value="ECO:0007669"/>
    <property type="project" value="TreeGrafter"/>
</dbReference>
<organism evidence="1 2">
    <name type="scientific">Pleomassaria siparia CBS 279.74</name>
    <dbReference type="NCBI Taxonomy" id="1314801"/>
    <lineage>
        <taxon>Eukaryota</taxon>
        <taxon>Fungi</taxon>
        <taxon>Dikarya</taxon>
        <taxon>Ascomycota</taxon>
        <taxon>Pezizomycotina</taxon>
        <taxon>Dothideomycetes</taxon>
        <taxon>Pleosporomycetidae</taxon>
        <taxon>Pleosporales</taxon>
        <taxon>Pleomassariaceae</taxon>
        <taxon>Pleomassaria</taxon>
    </lineage>
</organism>
<dbReference type="PANTHER" id="PTHR21220:SF0">
    <property type="entry name" value="DNA-DEPENDENT METALLOPROTEASE SPRTN"/>
    <property type="match status" value="1"/>
</dbReference>
<evidence type="ECO:0000313" key="1">
    <source>
        <dbReference type="EMBL" id="KAF2705952.1"/>
    </source>
</evidence>
<accession>A0A6G1K0A9</accession>
<dbReference type="Proteomes" id="UP000799428">
    <property type="component" value="Unassembled WGS sequence"/>
</dbReference>
<feature type="non-terminal residue" evidence="1">
    <location>
        <position position="1"/>
    </location>
</feature>
<proteinExistence type="predicted"/>
<feature type="non-terminal residue" evidence="1">
    <location>
        <position position="448"/>
    </location>
</feature>
<protein>
    <submittedName>
        <fullName evidence="1">Uncharacterized protein</fullName>
    </submittedName>
</protein>
<dbReference type="AlphaFoldDB" id="A0A6G1K0A9"/>
<dbReference type="OrthoDB" id="5236983at2759"/>
<dbReference type="InterPro" id="IPR044245">
    <property type="entry name" value="Spartan"/>
</dbReference>
<sequence>RRIRMLAENLARETRLRDVAYRIFNRLDRILFAGHLKSAVYLSYANLGSEVSGATFTHGHGPNPRVKRISIVLNSFLHQHAKPRDVIASLVHQMIHAFFLVACGPQDEKETGYGRLDHGLHFGKVMETIKTLSGAKIKPLPLDFGHSLGPHYDDYYAPPHRRRRTCNGKWYSSHCHAHVEAIGENDINEWYGAVCHPLLELPESVQKATVLLYNDRHHKLEEVPRSSPTTPPSTESVEFVFQDKTVLIPGGKIDAFSSIRKAVDKTESRYLVIPEEVDEESFMRLLELIHLGRYSPDIGPVRAPGKKGPPIIKPLHHESQPFLLTDVRMFKLGALLGFDEVKGVALERLNSQHVTREDPVCVLKEIYDGADPDPDLRVWVKGFLTKGPETDWLDPRLGIGGGMGGREGMTRGEPPNLVKLDQDMGFKSRFRDLVACSSALHIDVLKAK</sequence>
<dbReference type="EMBL" id="MU005777">
    <property type="protein sequence ID" value="KAF2705952.1"/>
    <property type="molecule type" value="Genomic_DNA"/>
</dbReference>
<name>A0A6G1K0A9_9PLEO</name>
<dbReference type="GO" id="GO:0004222">
    <property type="term" value="F:metalloendopeptidase activity"/>
    <property type="evidence" value="ECO:0007669"/>
    <property type="project" value="InterPro"/>
</dbReference>